<comment type="caution">
    <text evidence="6">The sequence shown here is derived from an EMBL/GenBank/DDBJ whole genome shotgun (WGS) entry which is preliminary data.</text>
</comment>
<feature type="short sequence motif" description="VHIID" evidence="5">
    <location>
        <begin position="19"/>
        <end position="23"/>
    </location>
</feature>
<comment type="similarity">
    <text evidence="5">Belongs to the GRAS family.</text>
</comment>
<dbReference type="AlphaFoldDB" id="A0A498JKC0"/>
<sequence>MSEKNGILLLKAFEGKDRVHIIDFDIKQELQWPSLFQSLASMTNPLSHDRITGIGESKQELNETRDRLAGFAEALNLPFEFHSVVDSSNSTIVLMAEQEAEHNEARLETRVSNSLNYYSAIFNSIGSSLSLASQARIKVEEMFVRTLLVKETIGWRGTRALRSGES</sequence>
<evidence type="ECO:0000256" key="1">
    <source>
        <dbReference type="ARBA" id="ARBA00004123"/>
    </source>
</evidence>
<comment type="caution">
    <text evidence="5">Lacks conserved residue(s) required for the propagation of feature annotation.</text>
</comment>
<feature type="region of interest" description="SAW" evidence="5">
    <location>
        <begin position="154"/>
        <end position="166"/>
    </location>
</feature>
<protein>
    <submittedName>
        <fullName evidence="6">Uncharacterized protein</fullName>
    </submittedName>
</protein>
<dbReference type="PROSITE" id="PS50985">
    <property type="entry name" value="GRAS"/>
    <property type="match status" value="1"/>
</dbReference>
<dbReference type="Proteomes" id="UP000290289">
    <property type="component" value="Chromosome 6"/>
</dbReference>
<keyword evidence="4" id="KW-0539">Nucleus</keyword>
<dbReference type="Pfam" id="PF03514">
    <property type="entry name" value="GRAS"/>
    <property type="match status" value="1"/>
</dbReference>
<organism evidence="6 7">
    <name type="scientific">Malus domestica</name>
    <name type="common">Apple</name>
    <name type="synonym">Pyrus malus</name>
    <dbReference type="NCBI Taxonomy" id="3750"/>
    <lineage>
        <taxon>Eukaryota</taxon>
        <taxon>Viridiplantae</taxon>
        <taxon>Streptophyta</taxon>
        <taxon>Embryophyta</taxon>
        <taxon>Tracheophyta</taxon>
        <taxon>Spermatophyta</taxon>
        <taxon>Magnoliopsida</taxon>
        <taxon>eudicotyledons</taxon>
        <taxon>Gunneridae</taxon>
        <taxon>Pentapetalae</taxon>
        <taxon>rosids</taxon>
        <taxon>fabids</taxon>
        <taxon>Rosales</taxon>
        <taxon>Rosaceae</taxon>
        <taxon>Amygdaloideae</taxon>
        <taxon>Maleae</taxon>
        <taxon>Malus</taxon>
    </lineage>
</organism>
<proteinExistence type="inferred from homology"/>
<reference evidence="6 7" key="1">
    <citation type="submission" date="2018-10" db="EMBL/GenBank/DDBJ databases">
        <title>A high-quality apple genome assembly.</title>
        <authorList>
            <person name="Hu J."/>
        </authorList>
    </citation>
    <scope>NUCLEOTIDE SEQUENCE [LARGE SCALE GENOMIC DNA]</scope>
    <source>
        <strain evidence="7">cv. HFTH1</strain>
        <tissue evidence="6">Young leaf</tissue>
    </source>
</reference>
<evidence type="ECO:0000256" key="3">
    <source>
        <dbReference type="ARBA" id="ARBA00023163"/>
    </source>
</evidence>
<dbReference type="InterPro" id="IPR005202">
    <property type="entry name" value="TF_GRAS"/>
</dbReference>
<keyword evidence="3" id="KW-0804">Transcription</keyword>
<name>A0A498JKC0_MALDO</name>
<dbReference type="STRING" id="3750.A0A498JKC0"/>
<evidence type="ECO:0000313" key="7">
    <source>
        <dbReference type="Proteomes" id="UP000290289"/>
    </source>
</evidence>
<dbReference type="PANTHER" id="PTHR31636">
    <property type="entry name" value="OSJNBA0084A10.13 PROTEIN-RELATED"/>
    <property type="match status" value="1"/>
</dbReference>
<gene>
    <name evidence="6" type="ORF">DVH24_007965</name>
</gene>
<evidence type="ECO:0000313" key="6">
    <source>
        <dbReference type="EMBL" id="RXH95465.1"/>
    </source>
</evidence>
<comment type="subcellular location">
    <subcellularLocation>
        <location evidence="1">Nucleus</location>
    </subcellularLocation>
</comment>
<evidence type="ECO:0000256" key="2">
    <source>
        <dbReference type="ARBA" id="ARBA00023015"/>
    </source>
</evidence>
<keyword evidence="2" id="KW-0805">Transcription regulation</keyword>
<dbReference type="EMBL" id="RDQH01000332">
    <property type="protein sequence ID" value="RXH95465.1"/>
    <property type="molecule type" value="Genomic_DNA"/>
</dbReference>
<keyword evidence="7" id="KW-1185">Reference proteome</keyword>
<evidence type="ECO:0000256" key="5">
    <source>
        <dbReference type="PROSITE-ProRule" id="PRU01191"/>
    </source>
</evidence>
<evidence type="ECO:0000256" key="4">
    <source>
        <dbReference type="ARBA" id="ARBA00023242"/>
    </source>
</evidence>
<dbReference type="GO" id="GO:0005634">
    <property type="term" value="C:nucleus"/>
    <property type="evidence" value="ECO:0007669"/>
    <property type="project" value="UniProtKB-SubCell"/>
</dbReference>
<accession>A0A498JKC0</accession>